<dbReference type="Proteomes" id="UP000182725">
    <property type="component" value="Unassembled WGS sequence"/>
</dbReference>
<dbReference type="AlphaFoldDB" id="A0A1H5LRU2"/>
<accession>A0A1H5LRU2</accession>
<protein>
    <recommendedName>
        <fullName evidence="3">DUF4238 domain-containing protein</fullName>
    </recommendedName>
</protein>
<evidence type="ECO:0000313" key="1">
    <source>
        <dbReference type="EMBL" id="SEE79111.1"/>
    </source>
</evidence>
<evidence type="ECO:0008006" key="3">
    <source>
        <dbReference type="Google" id="ProtNLM"/>
    </source>
</evidence>
<name>A0A1H5LRU2_9MICC</name>
<proteinExistence type="predicted"/>
<reference evidence="1 2" key="1">
    <citation type="submission" date="2016-10" db="EMBL/GenBank/DDBJ databases">
        <authorList>
            <person name="de Groot N.N."/>
        </authorList>
    </citation>
    <scope>NUCLEOTIDE SEQUENCE [LARGE SCALE GENOMIC DNA]</scope>
    <source>
        <strain evidence="1 2">DSM 22274</strain>
    </source>
</reference>
<evidence type="ECO:0000313" key="2">
    <source>
        <dbReference type="Proteomes" id="UP000182725"/>
    </source>
</evidence>
<dbReference type="Pfam" id="PF14022">
    <property type="entry name" value="DUF4238"/>
    <property type="match status" value="1"/>
</dbReference>
<sequence length="304" mass="33903">MKAPVKHHYVPQFLLRNFADAKEQLVVHRLDQSGSFPAVVLKTGHRNDGHTLYGPSFDGGKDRTTLESMMSGLEAKAALVISELASPAGASELSEEHRHVLRWFAGLQTARSRFTFGYISRQAEQEGGPIGLTREETQTGLLMASTRSHLDAWMASKDPDSHYKDRYSPFGSELMAFRWDLVRFKQPSLVVSDAFAAQSGIRVEQRHKYHPVQKNWAKHGIGVPLNESARVTMALTPTLGVYLHRGTTKKALKAEAFNRDSVYAAREFVAHAPGWESSKPLLSKSMAGNLDLQRMLRVAMAKNF</sequence>
<dbReference type="InterPro" id="IPR025332">
    <property type="entry name" value="DUF4238"/>
</dbReference>
<dbReference type="EMBL" id="FNTV01000001">
    <property type="protein sequence ID" value="SEE79111.1"/>
    <property type="molecule type" value="Genomic_DNA"/>
</dbReference>
<organism evidence="1 2">
    <name type="scientific">Arthrobacter alpinus</name>
    <dbReference type="NCBI Taxonomy" id="656366"/>
    <lineage>
        <taxon>Bacteria</taxon>
        <taxon>Bacillati</taxon>
        <taxon>Actinomycetota</taxon>
        <taxon>Actinomycetes</taxon>
        <taxon>Micrococcales</taxon>
        <taxon>Micrococcaceae</taxon>
        <taxon>Arthrobacter</taxon>
    </lineage>
</organism>
<gene>
    <name evidence="1" type="ORF">SAMN04489740_2551</name>
</gene>